<sequence length="471" mass="53900">MDKRGTLIFIATISIIFIISFFYNQLQSNSFKSIHDHTLINENFDYKEYSPNPTDLIISRSDYANKLYGFWLGQCIANWTGLVTEMDKIGNIGEIKTGKFYTRDDWGKPDHPNIWSGVEPSELSPTIDFVFEDVNGVWGADDDTDIEYMYQYLMYKNQTSILTGEQIREGWLNHIKKDEENYLWVSNQTAFDLMLEGMSPPETSLPENNPNYEMIDAQLTTEIFGFFSPARPDIALKLAHLPIRTTARLDAEWISEFYVIMYSLASYIDENKAIKDNIIWMADYARKRLPDTSYAARMFDYVKNSYDANIAWEQVRDNIYTKYQVNQEDGYSLTSKELYCNACFAAGINYAASIVSLLYGQGDIIETIKIGTLAGWDSDNPTSTWGGLLGFMIGKDGVEKAFGKQFSSRYNIHRTRNGFDNNGIDTFDHMAEVGVYIVDRVVQDHMGGGIDLEKDIWYVPDEGFEITVGTE</sequence>
<proteinExistence type="predicted"/>
<evidence type="ECO:0008006" key="3">
    <source>
        <dbReference type="Google" id="ProtNLM"/>
    </source>
</evidence>
<protein>
    <recommendedName>
        <fullName evidence="3">Heme biosynthesis protein HemY</fullName>
    </recommendedName>
</protein>
<feature type="transmembrane region" description="Helical" evidence="1">
    <location>
        <begin position="7"/>
        <end position="26"/>
    </location>
</feature>
<dbReference type="Gene3D" id="1.10.4080.10">
    <property type="entry name" value="ADP-ribosylation/Crystallin J1"/>
    <property type="match status" value="1"/>
</dbReference>
<keyword evidence="1" id="KW-0812">Transmembrane</keyword>
<evidence type="ECO:0000256" key="1">
    <source>
        <dbReference type="SAM" id="Phobius"/>
    </source>
</evidence>
<keyword evidence="1" id="KW-1133">Transmembrane helix</keyword>
<evidence type="ECO:0000313" key="2">
    <source>
        <dbReference type="EMBL" id="SUZ58434.1"/>
    </source>
</evidence>
<keyword evidence="1" id="KW-0472">Membrane</keyword>
<reference evidence="2" key="1">
    <citation type="submission" date="2018-05" db="EMBL/GenBank/DDBJ databases">
        <authorList>
            <person name="Lanie J.A."/>
            <person name="Ng W.-L."/>
            <person name="Kazmierczak K.M."/>
            <person name="Andrzejewski T.M."/>
            <person name="Davidsen T.M."/>
            <person name="Wayne K.J."/>
            <person name="Tettelin H."/>
            <person name="Glass J.I."/>
            <person name="Rusch D."/>
            <person name="Podicherti R."/>
            <person name="Tsui H.-C.T."/>
            <person name="Winkler M.E."/>
        </authorList>
    </citation>
    <scope>NUCLEOTIDE SEQUENCE</scope>
</reference>
<dbReference type="AlphaFoldDB" id="A0A381NW88"/>
<organism evidence="2">
    <name type="scientific">marine metagenome</name>
    <dbReference type="NCBI Taxonomy" id="408172"/>
    <lineage>
        <taxon>unclassified sequences</taxon>
        <taxon>metagenomes</taxon>
        <taxon>ecological metagenomes</taxon>
    </lineage>
</organism>
<gene>
    <name evidence="2" type="ORF">METZ01_LOCUS11288</name>
</gene>
<dbReference type="EMBL" id="UINC01000620">
    <property type="protein sequence ID" value="SUZ58434.1"/>
    <property type="molecule type" value="Genomic_DNA"/>
</dbReference>
<dbReference type="InterPro" id="IPR036705">
    <property type="entry name" value="Ribosyl_crysJ1_sf"/>
</dbReference>
<accession>A0A381NW88</accession>
<dbReference type="SUPFAM" id="SSF101478">
    <property type="entry name" value="ADP-ribosylglycohydrolase"/>
    <property type="match status" value="1"/>
</dbReference>
<name>A0A381NW88_9ZZZZ</name>
<dbReference type="InterPro" id="IPR005502">
    <property type="entry name" value="Ribosyl_crysJ1"/>
</dbReference>
<dbReference type="Pfam" id="PF03747">
    <property type="entry name" value="ADP_ribosyl_GH"/>
    <property type="match status" value="1"/>
</dbReference>